<keyword evidence="4" id="KW-0520">NAD</keyword>
<dbReference type="Pfam" id="PF02826">
    <property type="entry name" value="2-Hacid_dh_C"/>
    <property type="match status" value="1"/>
</dbReference>
<gene>
    <name evidence="9" type="ORF">AVDCRST_MAG54-4205</name>
</gene>
<evidence type="ECO:0000259" key="8">
    <source>
        <dbReference type="Pfam" id="PF02826"/>
    </source>
</evidence>
<dbReference type="SUPFAM" id="SSF55021">
    <property type="entry name" value="ACT-like"/>
    <property type="match status" value="1"/>
</dbReference>
<dbReference type="EMBL" id="CADCTH010000529">
    <property type="protein sequence ID" value="CAA9288080.1"/>
    <property type="molecule type" value="Genomic_DNA"/>
</dbReference>
<dbReference type="PANTHER" id="PTHR42789">
    <property type="entry name" value="D-ISOMER SPECIFIC 2-HYDROXYACID DEHYDROGENASE FAMILY PROTEIN (AFU_ORTHOLOGUE AFUA_6G10090)"/>
    <property type="match status" value="1"/>
</dbReference>
<dbReference type="Gene3D" id="3.40.50.720">
    <property type="entry name" value="NAD(P)-binding Rossmann-like Domain"/>
    <property type="match status" value="2"/>
</dbReference>
<evidence type="ECO:0000256" key="4">
    <source>
        <dbReference type="ARBA" id="ARBA00023027"/>
    </source>
</evidence>
<feature type="domain" description="D-isomer specific 2-hydroxyacid dehydrogenase NAD-binding" evidence="8">
    <location>
        <begin position="121"/>
        <end position="297"/>
    </location>
</feature>
<dbReference type="InterPro" id="IPR006139">
    <property type="entry name" value="D-isomer_2_OHA_DH_cat_dom"/>
</dbReference>
<comment type="pathway">
    <text evidence="5">Amino-acid biosynthesis.</text>
</comment>
<keyword evidence="2" id="KW-0028">Amino-acid biosynthesis</keyword>
<evidence type="ECO:0000256" key="1">
    <source>
        <dbReference type="ARBA" id="ARBA00005854"/>
    </source>
</evidence>
<feature type="domain" description="D-isomer specific 2-hydroxyacid dehydrogenase catalytic" evidence="7">
    <location>
        <begin position="17"/>
        <end position="329"/>
    </location>
</feature>
<accession>A0A6J4JUN5</accession>
<dbReference type="GO" id="GO:0051287">
    <property type="term" value="F:NAD binding"/>
    <property type="evidence" value="ECO:0007669"/>
    <property type="project" value="InterPro"/>
</dbReference>
<dbReference type="SUPFAM" id="SSF52283">
    <property type="entry name" value="Formate/glycerate dehydrogenase catalytic domain-like"/>
    <property type="match status" value="1"/>
</dbReference>
<reference evidence="9" key="1">
    <citation type="submission" date="2020-02" db="EMBL/GenBank/DDBJ databases">
        <authorList>
            <person name="Meier V. D."/>
        </authorList>
    </citation>
    <scope>NUCLEOTIDE SEQUENCE</scope>
    <source>
        <strain evidence="9">AVDCRST_MAG54</strain>
    </source>
</reference>
<evidence type="ECO:0000256" key="2">
    <source>
        <dbReference type="ARBA" id="ARBA00022605"/>
    </source>
</evidence>
<dbReference type="InterPro" id="IPR006140">
    <property type="entry name" value="D-isomer_DH_NAD-bd"/>
</dbReference>
<sequence>MQRFEQDDPSMTRGVKVLLLENIHPVAAEALRAAGFEVDLRPGSMSGPELADALSGVSLLGIRSNTTITPEVLDAGKDLLALGCFCIGTNQVDLPAAAERGVAVFNAPFSNTRSVVELVLGEIIALVRRLPEKNQRMHDGIWDKSARGSHEFRGRTLGIVGYGNIGTQLSNMAEAVGLRVIFYDTADRLAHGNARRVDRLEQLLGEADVVTLHVDGRGGNAGLFGATQFAQMKPRSIFINASRGMVIDDEALRENILSGHLAGAAIDVFPIEPKAQGDTFESPLRGLDNVILTPHVGGSTQEAQEEIGHFVAAKLLGFVGTGSTALSVNLPQVAPPPPPGTFRMGYLHTNTPGVLAGLNQCLLEAGVNVVGQALSTQGERGYVVTDTDDAIPDQAIADLRRSPHTVWLRTWTP</sequence>
<dbReference type="InterPro" id="IPR045865">
    <property type="entry name" value="ACT-like_dom_sf"/>
</dbReference>
<dbReference type="SUPFAM" id="SSF51735">
    <property type="entry name" value="NAD(P)-binding Rossmann-fold domains"/>
    <property type="match status" value="1"/>
</dbReference>
<dbReference type="InterPro" id="IPR036291">
    <property type="entry name" value="NAD(P)-bd_dom_sf"/>
</dbReference>
<dbReference type="Pfam" id="PF00389">
    <property type="entry name" value="2-Hacid_dh"/>
    <property type="match status" value="1"/>
</dbReference>
<evidence type="ECO:0000313" key="9">
    <source>
        <dbReference type="EMBL" id="CAA9288080.1"/>
    </source>
</evidence>
<dbReference type="InterPro" id="IPR029752">
    <property type="entry name" value="D-isomer_DH_CS1"/>
</dbReference>
<comment type="similarity">
    <text evidence="1 6">Belongs to the D-isomer specific 2-hydroxyacid dehydrogenase family.</text>
</comment>
<dbReference type="GO" id="GO:0006564">
    <property type="term" value="P:L-serine biosynthetic process"/>
    <property type="evidence" value="ECO:0007669"/>
    <property type="project" value="UniProtKB-ARBA"/>
</dbReference>
<dbReference type="GO" id="GO:0047545">
    <property type="term" value="F:(S)-2-hydroxyglutarate dehydrogenase activity"/>
    <property type="evidence" value="ECO:0007669"/>
    <property type="project" value="UniProtKB-ARBA"/>
</dbReference>
<dbReference type="InterPro" id="IPR050857">
    <property type="entry name" value="D-2-hydroxyacid_DH"/>
</dbReference>
<dbReference type="FunFam" id="3.40.50.720:FF:000041">
    <property type="entry name" value="D-3-phosphoglycerate dehydrogenase"/>
    <property type="match status" value="1"/>
</dbReference>
<name>A0A6J4JUN5_9PSEU</name>
<protein>
    <submittedName>
        <fullName evidence="9">D-3-phosphoglycerate dehydrogenase</fullName>
        <ecNumber evidence="9">1.1.1.95</ecNumber>
    </submittedName>
</protein>
<keyword evidence="3 6" id="KW-0560">Oxidoreductase</keyword>
<dbReference type="AlphaFoldDB" id="A0A6J4JUN5"/>
<proteinExistence type="inferred from homology"/>
<evidence type="ECO:0000256" key="5">
    <source>
        <dbReference type="ARBA" id="ARBA00029440"/>
    </source>
</evidence>
<dbReference type="EC" id="1.1.1.95" evidence="9"/>
<dbReference type="Gene3D" id="3.30.70.260">
    <property type="match status" value="1"/>
</dbReference>
<dbReference type="GO" id="GO:0004617">
    <property type="term" value="F:phosphoglycerate dehydrogenase activity"/>
    <property type="evidence" value="ECO:0007669"/>
    <property type="project" value="UniProtKB-EC"/>
</dbReference>
<dbReference type="PROSITE" id="PS00065">
    <property type="entry name" value="D_2_HYDROXYACID_DH_1"/>
    <property type="match status" value="1"/>
</dbReference>
<evidence type="ECO:0000256" key="3">
    <source>
        <dbReference type="ARBA" id="ARBA00023002"/>
    </source>
</evidence>
<organism evidence="9">
    <name type="scientific">uncultured Actinomycetospora sp</name>
    <dbReference type="NCBI Taxonomy" id="1135996"/>
    <lineage>
        <taxon>Bacteria</taxon>
        <taxon>Bacillati</taxon>
        <taxon>Actinomycetota</taxon>
        <taxon>Actinomycetes</taxon>
        <taxon>Pseudonocardiales</taxon>
        <taxon>Pseudonocardiaceae</taxon>
        <taxon>Actinomycetospora</taxon>
        <taxon>environmental samples</taxon>
    </lineage>
</organism>
<dbReference type="CDD" id="cd12176">
    <property type="entry name" value="PGDH_3"/>
    <property type="match status" value="1"/>
</dbReference>
<evidence type="ECO:0000259" key="7">
    <source>
        <dbReference type="Pfam" id="PF00389"/>
    </source>
</evidence>
<evidence type="ECO:0000256" key="6">
    <source>
        <dbReference type="RuleBase" id="RU003719"/>
    </source>
</evidence>
<dbReference type="PANTHER" id="PTHR42789:SF1">
    <property type="entry name" value="D-ISOMER SPECIFIC 2-HYDROXYACID DEHYDROGENASE FAMILY PROTEIN (AFU_ORTHOLOGUE AFUA_6G10090)"/>
    <property type="match status" value="1"/>
</dbReference>
<dbReference type="NCBIfam" id="NF008759">
    <property type="entry name" value="PRK11790.1"/>
    <property type="match status" value="1"/>
</dbReference>